<evidence type="ECO:0000256" key="1">
    <source>
        <dbReference type="SAM" id="MobiDB-lite"/>
    </source>
</evidence>
<organism evidence="2 3">
    <name type="scientific">Streptomyces turgidiscabies (strain Car8)</name>
    <dbReference type="NCBI Taxonomy" id="698760"/>
    <lineage>
        <taxon>Bacteria</taxon>
        <taxon>Bacillati</taxon>
        <taxon>Actinomycetota</taxon>
        <taxon>Actinomycetes</taxon>
        <taxon>Kitasatosporales</taxon>
        <taxon>Streptomycetaceae</taxon>
        <taxon>Streptomyces</taxon>
    </lineage>
</organism>
<keyword evidence="3" id="KW-1185">Reference proteome</keyword>
<feature type="region of interest" description="Disordered" evidence="1">
    <location>
        <begin position="18"/>
        <end position="43"/>
    </location>
</feature>
<dbReference type="EMBL" id="AEJB01000412">
    <property type="protein sequence ID" value="ELP65078.1"/>
    <property type="molecule type" value="Genomic_DNA"/>
</dbReference>
<protein>
    <submittedName>
        <fullName evidence="2">Uncharacterized protein</fullName>
    </submittedName>
</protein>
<gene>
    <name evidence="2" type="ORF">STRTUCAR8_03077</name>
</gene>
<dbReference type="AlphaFoldDB" id="L7F077"/>
<comment type="caution">
    <text evidence="2">The sequence shown here is derived from an EMBL/GenBank/DDBJ whole genome shotgun (WGS) entry which is preliminary data.</text>
</comment>
<evidence type="ECO:0000313" key="3">
    <source>
        <dbReference type="Proteomes" id="UP000010931"/>
    </source>
</evidence>
<proteinExistence type="predicted"/>
<evidence type="ECO:0000313" key="2">
    <source>
        <dbReference type="EMBL" id="ELP65078.1"/>
    </source>
</evidence>
<reference evidence="2 3" key="1">
    <citation type="journal article" date="2011" name="Plasmid">
        <title>Streptomyces turgidiscabies Car8 contains a modular pathogenicity island that shares virulence genes with other actinobacterial plant pathogens.</title>
        <authorList>
            <person name="Huguet-Tapia J.C."/>
            <person name="Badger J.H."/>
            <person name="Loria R."/>
            <person name="Pettis G.S."/>
        </authorList>
    </citation>
    <scope>NUCLEOTIDE SEQUENCE [LARGE SCALE GENOMIC DNA]</scope>
    <source>
        <strain evidence="2 3">Car8</strain>
    </source>
</reference>
<name>L7F077_STRT8</name>
<dbReference type="Proteomes" id="UP000010931">
    <property type="component" value="Unassembled WGS sequence"/>
</dbReference>
<accession>L7F077</accession>
<sequence>MDLFGPPGLFGRPQRVRTTAAAHGPHLRSVRTTKVGRGVGAHP</sequence>